<dbReference type="Pfam" id="PF20118">
    <property type="entry name" value="DUF6508"/>
    <property type="match status" value="1"/>
</dbReference>
<comment type="caution">
    <text evidence="1">The sequence shown here is derived from an EMBL/GenBank/DDBJ whole genome shotgun (WGS) entry which is preliminary data.</text>
</comment>
<dbReference type="AlphaFoldDB" id="A0A644TZ72"/>
<organism evidence="1">
    <name type="scientific">bioreactor metagenome</name>
    <dbReference type="NCBI Taxonomy" id="1076179"/>
    <lineage>
        <taxon>unclassified sequences</taxon>
        <taxon>metagenomes</taxon>
        <taxon>ecological metagenomes</taxon>
    </lineage>
</organism>
<dbReference type="InterPro" id="IPR045425">
    <property type="entry name" value="DUF6508"/>
</dbReference>
<proteinExistence type="predicted"/>
<sequence length="89" mass="9982">MPPSPNPTNWRPLIELIPAIERTRQFGAYPGPVQLAENLSVFSGLSNAEIAGEFLRRVYESGLMYDFDRMCREAGKPALQNRPGFNLSN</sequence>
<accession>A0A644TZ72</accession>
<reference evidence="1" key="1">
    <citation type="submission" date="2019-08" db="EMBL/GenBank/DDBJ databases">
        <authorList>
            <person name="Kucharzyk K."/>
            <person name="Murdoch R.W."/>
            <person name="Higgins S."/>
            <person name="Loffler F."/>
        </authorList>
    </citation>
    <scope>NUCLEOTIDE SEQUENCE</scope>
</reference>
<evidence type="ECO:0000313" key="1">
    <source>
        <dbReference type="EMBL" id="MPL72268.1"/>
    </source>
</evidence>
<protein>
    <submittedName>
        <fullName evidence="1">Uncharacterized protein</fullName>
    </submittedName>
</protein>
<gene>
    <name evidence="1" type="ORF">SDC9_18050</name>
</gene>
<name>A0A644TZ72_9ZZZZ</name>
<dbReference type="EMBL" id="VSSQ01000065">
    <property type="protein sequence ID" value="MPL72268.1"/>
    <property type="molecule type" value="Genomic_DNA"/>
</dbReference>